<evidence type="ECO:0000256" key="8">
    <source>
        <dbReference type="ARBA" id="ARBA00022801"/>
    </source>
</evidence>
<evidence type="ECO:0000256" key="9">
    <source>
        <dbReference type="ARBA" id="ARBA00022833"/>
    </source>
</evidence>
<proteinExistence type="inferred from homology"/>
<name>A0A2T9YHK7_9FUNG</name>
<dbReference type="SUPFAM" id="SSF101821">
    <property type="entry name" value="Aminopeptidase/glucanase lid domain"/>
    <property type="match status" value="1"/>
</dbReference>
<comment type="catalytic activity">
    <reaction evidence="1">
        <text>Release of an N-terminal aspartate or glutamate from a peptide, with a preference for aspartate.</text>
        <dbReference type="EC" id="3.4.11.21"/>
    </reaction>
</comment>
<dbReference type="InterPro" id="IPR001948">
    <property type="entry name" value="Peptidase_M18"/>
</dbReference>
<evidence type="ECO:0000256" key="11">
    <source>
        <dbReference type="RuleBase" id="RU004386"/>
    </source>
</evidence>
<dbReference type="Gene3D" id="2.30.250.10">
    <property type="entry name" value="Aminopeptidase i, Domain 2"/>
    <property type="match status" value="1"/>
</dbReference>
<organism evidence="12 13">
    <name type="scientific">Smittium simulii</name>
    <dbReference type="NCBI Taxonomy" id="133385"/>
    <lineage>
        <taxon>Eukaryota</taxon>
        <taxon>Fungi</taxon>
        <taxon>Fungi incertae sedis</taxon>
        <taxon>Zoopagomycota</taxon>
        <taxon>Kickxellomycotina</taxon>
        <taxon>Harpellomycetes</taxon>
        <taxon>Harpellales</taxon>
        <taxon>Legeriomycetaceae</taxon>
        <taxon>Smittium</taxon>
    </lineage>
</organism>
<dbReference type="SUPFAM" id="SSF53187">
    <property type="entry name" value="Zn-dependent exopeptidases"/>
    <property type="match status" value="1"/>
</dbReference>
<keyword evidence="8 11" id="KW-0378">Hydrolase</keyword>
<dbReference type="PANTHER" id="PTHR28570:SF3">
    <property type="entry name" value="ASPARTYL AMINOPEPTIDASE"/>
    <property type="match status" value="1"/>
</dbReference>
<dbReference type="NCBIfam" id="NF002759">
    <property type="entry name" value="PRK02813.1"/>
    <property type="match status" value="1"/>
</dbReference>
<dbReference type="FunFam" id="2.30.250.10:FF:000001">
    <property type="entry name" value="Aspartyl aminopeptidase 1"/>
    <property type="match status" value="1"/>
</dbReference>
<comment type="similarity">
    <text evidence="3 11">Belongs to the peptidase M18 family.</text>
</comment>
<dbReference type="InterPro" id="IPR023358">
    <property type="entry name" value="Peptidase_M18_dom2"/>
</dbReference>
<evidence type="ECO:0000256" key="4">
    <source>
        <dbReference type="ARBA" id="ARBA00011965"/>
    </source>
</evidence>
<comment type="caution">
    <text evidence="12">The sequence shown here is derived from an EMBL/GenBank/DDBJ whole genome shotgun (WGS) entry which is preliminary data.</text>
</comment>
<dbReference type="GO" id="GO:0008270">
    <property type="term" value="F:zinc ion binding"/>
    <property type="evidence" value="ECO:0007669"/>
    <property type="project" value="InterPro"/>
</dbReference>
<dbReference type="EC" id="3.4.11.21" evidence="4"/>
<evidence type="ECO:0000256" key="6">
    <source>
        <dbReference type="ARBA" id="ARBA00022670"/>
    </source>
</evidence>
<keyword evidence="9 11" id="KW-0862">Zinc</keyword>
<evidence type="ECO:0000313" key="12">
    <source>
        <dbReference type="EMBL" id="PVU91832.1"/>
    </source>
</evidence>
<evidence type="ECO:0000256" key="1">
    <source>
        <dbReference type="ARBA" id="ARBA00001335"/>
    </source>
</evidence>
<dbReference type="GO" id="GO:0008237">
    <property type="term" value="F:metallopeptidase activity"/>
    <property type="evidence" value="ECO:0007669"/>
    <property type="project" value="UniProtKB-KW"/>
</dbReference>
<dbReference type="CDD" id="cd05658">
    <property type="entry name" value="M18_DAP"/>
    <property type="match status" value="1"/>
</dbReference>
<evidence type="ECO:0000256" key="10">
    <source>
        <dbReference type="ARBA" id="ARBA00023049"/>
    </source>
</evidence>
<dbReference type="STRING" id="133385.A0A2T9YHK7"/>
<evidence type="ECO:0000256" key="5">
    <source>
        <dbReference type="ARBA" id="ARBA00022438"/>
    </source>
</evidence>
<evidence type="ECO:0000256" key="7">
    <source>
        <dbReference type="ARBA" id="ARBA00022723"/>
    </source>
</evidence>
<dbReference type="Proteomes" id="UP000245383">
    <property type="component" value="Unassembled WGS sequence"/>
</dbReference>
<dbReference type="EMBL" id="MBFR01000184">
    <property type="protein sequence ID" value="PVU91832.1"/>
    <property type="molecule type" value="Genomic_DNA"/>
</dbReference>
<dbReference type="Pfam" id="PF02127">
    <property type="entry name" value="Peptidase_M18"/>
    <property type="match status" value="1"/>
</dbReference>
<dbReference type="Gene3D" id="3.40.630.10">
    <property type="entry name" value="Zn peptidases"/>
    <property type="match status" value="1"/>
</dbReference>
<keyword evidence="5 11" id="KW-0031">Aminopeptidase</keyword>
<dbReference type="PRINTS" id="PR00932">
    <property type="entry name" value="AMINO1PTASE"/>
</dbReference>
<sequence>MSDSNQNAQYLSPSDRFIEFMNASPSPYHAVESAKERLKKYFFTPLSEKSSWENTVKPNGRYYFTRNGSTIVAFAVGGKYKPGNGVNIVGAHTDSPCLKLKPISKKTGAGYLKVGVQTYGGGLWHTWFDRNLALAGVVMIEDACGLRQQLVRISDPIAYIPNLAIHLDRTQTDAFRFNNETHLVPILATVAKDLNSGVCSTKNDDVNTLDDSIEKKHHTVLVEKLASLVGVDPKHIVDFDLCLYDQNPCMLGGIYKEFIHSGRLDNLNSSFCAIEALVQSVEECQSLSDDDRIRMVALFDNEEVGSRSAYGADSSLLTDTIHRLQVGGDNSSYEIACANSFLISADMAHAVHPNYPEKHEENHSPMMNKGIVIKINAGQRYCTTTATSAMIKMLANNNNICYQEFVVRNDMPSGSTIGPLMSSNLGIRSIDVGNPMLSMHSIRETMGVDDVATAINLFKAFFIEFSKLDRRVTID</sequence>
<keyword evidence="7 11" id="KW-0479">Metal-binding</keyword>
<dbReference type="OrthoDB" id="9880441at2759"/>
<evidence type="ECO:0000256" key="2">
    <source>
        <dbReference type="ARBA" id="ARBA00001947"/>
    </source>
</evidence>
<reference evidence="12 13" key="1">
    <citation type="journal article" date="2018" name="MBio">
        <title>Comparative Genomics Reveals the Core Gene Toolbox for the Fungus-Insect Symbiosis.</title>
        <authorList>
            <person name="Wang Y."/>
            <person name="Stata M."/>
            <person name="Wang W."/>
            <person name="Stajich J.E."/>
            <person name="White M.M."/>
            <person name="Moncalvo J.M."/>
        </authorList>
    </citation>
    <scope>NUCLEOTIDE SEQUENCE [LARGE SCALE GENOMIC DNA]</scope>
    <source>
        <strain evidence="12 13">SWE-8-4</strain>
    </source>
</reference>
<dbReference type="GO" id="GO:0006508">
    <property type="term" value="P:proteolysis"/>
    <property type="evidence" value="ECO:0007669"/>
    <property type="project" value="UniProtKB-KW"/>
</dbReference>
<dbReference type="GO" id="GO:0004177">
    <property type="term" value="F:aminopeptidase activity"/>
    <property type="evidence" value="ECO:0007669"/>
    <property type="project" value="UniProtKB-KW"/>
</dbReference>
<gene>
    <name evidence="12" type="ORF">BB561_004183</name>
</gene>
<keyword evidence="13" id="KW-1185">Reference proteome</keyword>
<dbReference type="PANTHER" id="PTHR28570">
    <property type="entry name" value="ASPARTYL AMINOPEPTIDASE"/>
    <property type="match status" value="1"/>
</dbReference>
<comment type="cofactor">
    <cofactor evidence="2">
        <name>Zn(2+)</name>
        <dbReference type="ChEBI" id="CHEBI:29105"/>
    </cofactor>
</comment>
<dbReference type="AlphaFoldDB" id="A0A2T9YHK7"/>
<evidence type="ECO:0000256" key="3">
    <source>
        <dbReference type="ARBA" id="ARBA00008290"/>
    </source>
</evidence>
<protein>
    <recommendedName>
        <fullName evidence="4">aspartyl aminopeptidase</fullName>
        <ecNumber evidence="4">3.4.11.21</ecNumber>
    </recommendedName>
</protein>
<accession>A0A2T9YHK7</accession>
<keyword evidence="6 11" id="KW-0645">Protease</keyword>
<dbReference type="GO" id="GO:0005737">
    <property type="term" value="C:cytoplasm"/>
    <property type="evidence" value="ECO:0007669"/>
    <property type="project" value="UniProtKB-ARBA"/>
</dbReference>
<evidence type="ECO:0000313" key="13">
    <source>
        <dbReference type="Proteomes" id="UP000245383"/>
    </source>
</evidence>
<keyword evidence="10 11" id="KW-0482">Metalloprotease</keyword>